<feature type="compositionally biased region" description="Low complexity" evidence="1">
    <location>
        <begin position="1"/>
        <end position="28"/>
    </location>
</feature>
<evidence type="ECO:0000313" key="2">
    <source>
        <dbReference type="EMBL" id="CAF1005811.1"/>
    </source>
</evidence>
<reference evidence="2" key="1">
    <citation type="submission" date="2021-02" db="EMBL/GenBank/DDBJ databases">
        <authorList>
            <person name="Nowell W R."/>
        </authorList>
    </citation>
    <scope>NUCLEOTIDE SEQUENCE</scope>
    <source>
        <strain evidence="2">Ploen Becks lab</strain>
    </source>
</reference>
<sequence>SCESDVSSNESVSCSSDSNESSGESSKSIPQSRSRRTETSVLRLDQNLESRDEDISRIVMN</sequence>
<feature type="compositionally biased region" description="Basic and acidic residues" evidence="1">
    <location>
        <begin position="46"/>
        <end position="61"/>
    </location>
</feature>
<organism evidence="2 3">
    <name type="scientific">Brachionus calyciflorus</name>
    <dbReference type="NCBI Taxonomy" id="104777"/>
    <lineage>
        <taxon>Eukaryota</taxon>
        <taxon>Metazoa</taxon>
        <taxon>Spiralia</taxon>
        <taxon>Gnathifera</taxon>
        <taxon>Rotifera</taxon>
        <taxon>Eurotatoria</taxon>
        <taxon>Monogononta</taxon>
        <taxon>Pseudotrocha</taxon>
        <taxon>Ploima</taxon>
        <taxon>Brachionidae</taxon>
        <taxon>Brachionus</taxon>
    </lineage>
</organism>
<name>A0A814H4X4_9BILA</name>
<proteinExistence type="predicted"/>
<evidence type="ECO:0000256" key="1">
    <source>
        <dbReference type="SAM" id="MobiDB-lite"/>
    </source>
</evidence>
<accession>A0A814H4X4</accession>
<keyword evidence="3" id="KW-1185">Reference proteome</keyword>
<dbReference type="AlphaFoldDB" id="A0A814H4X4"/>
<dbReference type="Proteomes" id="UP000663879">
    <property type="component" value="Unassembled WGS sequence"/>
</dbReference>
<evidence type="ECO:0000313" key="3">
    <source>
        <dbReference type="Proteomes" id="UP000663879"/>
    </source>
</evidence>
<comment type="caution">
    <text evidence="2">The sequence shown here is derived from an EMBL/GenBank/DDBJ whole genome shotgun (WGS) entry which is preliminary data.</text>
</comment>
<dbReference type="EMBL" id="CAJNOC010003997">
    <property type="protein sequence ID" value="CAF1005811.1"/>
    <property type="molecule type" value="Genomic_DNA"/>
</dbReference>
<gene>
    <name evidence="2" type="ORF">OXX778_LOCUS16643</name>
</gene>
<protein>
    <submittedName>
        <fullName evidence="2">Uncharacterized protein</fullName>
    </submittedName>
</protein>
<feature type="region of interest" description="Disordered" evidence="1">
    <location>
        <begin position="1"/>
        <end position="61"/>
    </location>
</feature>
<feature type="non-terminal residue" evidence="2">
    <location>
        <position position="1"/>
    </location>
</feature>